<dbReference type="Proteomes" id="UP000515955">
    <property type="component" value="Chromosome"/>
</dbReference>
<evidence type="ECO:0000256" key="6">
    <source>
        <dbReference type="ARBA" id="ARBA00022679"/>
    </source>
</evidence>
<dbReference type="AlphaFoldDB" id="A0A7G9SA99"/>
<protein>
    <recommendedName>
        <fullName evidence="4">methanethiol S-methyltransferase</fullName>
        <ecNumber evidence="4">2.1.1.334</ecNumber>
    </recommendedName>
</protein>
<comment type="subcellular location">
    <subcellularLocation>
        <location evidence="2">Membrane</location>
        <topology evidence="2">Multi-pass membrane protein</topology>
    </subcellularLocation>
</comment>
<evidence type="ECO:0000256" key="7">
    <source>
        <dbReference type="ARBA" id="ARBA00022691"/>
    </source>
</evidence>
<keyword evidence="7" id="KW-0949">S-adenosyl-L-methionine</keyword>
<accession>A0A7G9SA99</accession>
<feature type="transmembrane region" description="Helical" evidence="12">
    <location>
        <begin position="180"/>
        <end position="211"/>
    </location>
</feature>
<proteinExistence type="inferred from homology"/>
<feature type="transmembrane region" description="Helical" evidence="12">
    <location>
        <begin position="46"/>
        <end position="68"/>
    </location>
</feature>
<evidence type="ECO:0000256" key="1">
    <source>
        <dbReference type="ARBA" id="ARBA00002096"/>
    </source>
</evidence>
<dbReference type="EMBL" id="CP060717">
    <property type="protein sequence ID" value="QNN64774.1"/>
    <property type="molecule type" value="Genomic_DNA"/>
</dbReference>
<evidence type="ECO:0000256" key="8">
    <source>
        <dbReference type="ARBA" id="ARBA00022692"/>
    </source>
</evidence>
<comment type="function">
    <text evidence="1">Catalyzes the methylation of methanethiol (MeSH) to yield dimethylsulphide (DMS).</text>
</comment>
<dbReference type="InterPro" id="IPR033580">
    <property type="entry name" value="Nurim-like"/>
</dbReference>
<keyword evidence="5 13" id="KW-0489">Methyltransferase</keyword>
<evidence type="ECO:0000313" key="14">
    <source>
        <dbReference type="Proteomes" id="UP000515955"/>
    </source>
</evidence>
<comment type="catalytic activity">
    <reaction evidence="11">
        <text>methanethiol + S-adenosyl-L-methionine = dimethyl sulfide + S-adenosyl-L-homocysteine + H(+)</text>
        <dbReference type="Rhea" id="RHEA:50428"/>
        <dbReference type="ChEBI" id="CHEBI:15378"/>
        <dbReference type="ChEBI" id="CHEBI:16007"/>
        <dbReference type="ChEBI" id="CHEBI:17437"/>
        <dbReference type="ChEBI" id="CHEBI:57856"/>
        <dbReference type="ChEBI" id="CHEBI:59789"/>
        <dbReference type="EC" id="2.1.1.334"/>
    </reaction>
</comment>
<evidence type="ECO:0000256" key="2">
    <source>
        <dbReference type="ARBA" id="ARBA00004141"/>
    </source>
</evidence>
<keyword evidence="14" id="KW-1185">Reference proteome</keyword>
<gene>
    <name evidence="13" type="ORF">H9L12_11025</name>
</gene>
<dbReference type="KEGG" id="srhi:H9L12_11025"/>
<dbReference type="RefSeq" id="WP_187541773.1">
    <property type="nucleotide sequence ID" value="NZ_CP060717.1"/>
</dbReference>
<evidence type="ECO:0000256" key="3">
    <source>
        <dbReference type="ARBA" id="ARBA00010631"/>
    </source>
</evidence>
<dbReference type="NCBIfam" id="NF045656">
    <property type="entry name" value="MeththiolMtaseMddA"/>
    <property type="match status" value="1"/>
</dbReference>
<keyword evidence="6 13" id="KW-0808">Transferase</keyword>
<dbReference type="PANTHER" id="PTHR31040:SF1">
    <property type="entry name" value="NURIM"/>
    <property type="match status" value="1"/>
</dbReference>
<dbReference type="Gene3D" id="1.20.120.1630">
    <property type="match status" value="1"/>
</dbReference>
<reference evidence="13 14" key="1">
    <citation type="submission" date="2020-08" db="EMBL/GenBank/DDBJ databases">
        <title>Genome sequence of Sphingomonas rhizophila KACC 19189T.</title>
        <authorList>
            <person name="Hyun D.-W."/>
            <person name="Bae J.-W."/>
        </authorList>
    </citation>
    <scope>NUCLEOTIDE SEQUENCE [LARGE SCALE GENOMIC DNA]</scope>
    <source>
        <strain evidence="13 14">KACC 19189</strain>
    </source>
</reference>
<name>A0A7G9SA99_9SPHN</name>
<dbReference type="PANTHER" id="PTHR31040">
    <property type="entry name" value="NURIM"/>
    <property type="match status" value="1"/>
</dbReference>
<evidence type="ECO:0000256" key="12">
    <source>
        <dbReference type="SAM" id="Phobius"/>
    </source>
</evidence>
<dbReference type="GO" id="GO:0008168">
    <property type="term" value="F:methyltransferase activity"/>
    <property type="evidence" value="ECO:0007669"/>
    <property type="project" value="UniProtKB-KW"/>
</dbReference>
<feature type="transmembrane region" description="Helical" evidence="12">
    <location>
        <begin position="12"/>
        <end position="34"/>
    </location>
</feature>
<feature type="transmembrane region" description="Helical" evidence="12">
    <location>
        <begin position="123"/>
        <end position="142"/>
    </location>
</feature>
<sequence length="250" mass="28120">MQRTLAVAYGLVAYLIFFATFLWLVAFLAGLPFVPTTVDDGVNGQPLAQAMVVDLALIALFGLQHSVMARPRFKAAWTRIVPSSLERSTYVLAASLMLALLLWFWHPIEGTVWDVRGTAAEPVLWTVFAIGWAVLFISTWLINHFELFGLKQSWNHGRPADPGPAKLREPMFYRYVRHPLYLGFSIAFWSVPFMSIGHLLFVIGMQVYILIGIAHEERDLRAHFGSAYDDYSARVGKLLPGIGRRARPTA</sequence>
<evidence type="ECO:0000256" key="11">
    <source>
        <dbReference type="ARBA" id="ARBA00048134"/>
    </source>
</evidence>
<keyword evidence="9 12" id="KW-1133">Transmembrane helix</keyword>
<keyword evidence="8 12" id="KW-0812">Transmembrane</keyword>
<evidence type="ECO:0000256" key="9">
    <source>
        <dbReference type="ARBA" id="ARBA00022989"/>
    </source>
</evidence>
<dbReference type="InterPro" id="IPR054700">
    <property type="entry name" value="MddA"/>
</dbReference>
<evidence type="ECO:0000256" key="10">
    <source>
        <dbReference type="ARBA" id="ARBA00023136"/>
    </source>
</evidence>
<organism evidence="13 14">
    <name type="scientific">Sphingomonas rhizophila</name>
    <dbReference type="NCBI Taxonomy" id="2071607"/>
    <lineage>
        <taxon>Bacteria</taxon>
        <taxon>Pseudomonadati</taxon>
        <taxon>Pseudomonadota</taxon>
        <taxon>Alphaproteobacteria</taxon>
        <taxon>Sphingomonadales</taxon>
        <taxon>Sphingomonadaceae</taxon>
        <taxon>Sphingomonas</taxon>
    </lineage>
</organism>
<evidence type="ECO:0000256" key="4">
    <source>
        <dbReference type="ARBA" id="ARBA00012149"/>
    </source>
</evidence>
<dbReference type="EC" id="2.1.1.334" evidence="4"/>
<evidence type="ECO:0000313" key="13">
    <source>
        <dbReference type="EMBL" id="QNN64774.1"/>
    </source>
</evidence>
<comment type="similarity">
    <text evidence="3">Belongs to the nurim family.</text>
</comment>
<dbReference type="GO" id="GO:0016020">
    <property type="term" value="C:membrane"/>
    <property type="evidence" value="ECO:0007669"/>
    <property type="project" value="UniProtKB-SubCell"/>
</dbReference>
<dbReference type="GO" id="GO:0032259">
    <property type="term" value="P:methylation"/>
    <property type="evidence" value="ECO:0007669"/>
    <property type="project" value="UniProtKB-KW"/>
</dbReference>
<feature type="transmembrane region" description="Helical" evidence="12">
    <location>
        <begin position="89"/>
        <end position="108"/>
    </location>
</feature>
<keyword evidence="10 12" id="KW-0472">Membrane</keyword>
<evidence type="ECO:0000256" key="5">
    <source>
        <dbReference type="ARBA" id="ARBA00022603"/>
    </source>
</evidence>